<keyword evidence="4 8" id="KW-0812">Transmembrane</keyword>
<protein>
    <submittedName>
        <fullName evidence="9">Glycosyl transferase family 4</fullName>
        <ecNumber evidence="9">2.7.8.-</ecNumber>
    </submittedName>
</protein>
<name>I0KF58_9BACT</name>
<evidence type="ECO:0000313" key="9">
    <source>
        <dbReference type="EMBL" id="CCH02761.1"/>
    </source>
</evidence>
<keyword evidence="5 8" id="KW-1133">Transmembrane helix</keyword>
<dbReference type="Proteomes" id="UP000011058">
    <property type="component" value="Chromosome"/>
</dbReference>
<dbReference type="STRING" id="1166018.FAES_4762"/>
<dbReference type="OrthoDB" id="9783652at2"/>
<comment type="cofactor">
    <cofactor evidence="7">
        <name>Mg(2+)</name>
        <dbReference type="ChEBI" id="CHEBI:18420"/>
    </cofactor>
</comment>
<feature type="transmembrane region" description="Helical" evidence="8">
    <location>
        <begin position="78"/>
        <end position="97"/>
    </location>
</feature>
<accession>I0KF58</accession>
<evidence type="ECO:0000256" key="5">
    <source>
        <dbReference type="ARBA" id="ARBA00022989"/>
    </source>
</evidence>
<dbReference type="Pfam" id="PF00953">
    <property type="entry name" value="Glycos_transf_4"/>
    <property type="match status" value="1"/>
</dbReference>
<dbReference type="eggNOG" id="COG0472">
    <property type="taxonomic scope" value="Bacteria"/>
</dbReference>
<keyword evidence="10" id="KW-1185">Reference proteome</keyword>
<sequence length="363" mass="39264">MHLNVPTFATLLTGFALGLGLCWLLLPLLIRVSPVVGLVDRPNSRKVHQKLIPAIGGLAIGLTLLLTTLLYWPLQQLFGDNSALALALLVLMITGVLDDRLNLRATIRLLIQIGCALLVAHYGIRLTSLHGLFGITALPVAVQYGLTVLILTGMANAFNLIDGVDGLAGSLALINMVLLGTLAVVLGQPHWLLLLGPLTGALLAFLRFNWRPARLFMGDGGSVVLGFLTAALGIALLEGAYRQAAPYAPQAVILITASCLIPIIDALRVFGSRMLKGLSPFTPDRNHMHHWLLKHRFAHSQITLRLVGVHALVMAISWVGSFALSISSIFLLQVGLIIAYTTFIQLSHSFLKSYRLVRKLETI</sequence>
<evidence type="ECO:0000256" key="7">
    <source>
        <dbReference type="PIRSR" id="PIRSR600715-1"/>
    </source>
</evidence>
<dbReference type="GO" id="GO:0005886">
    <property type="term" value="C:plasma membrane"/>
    <property type="evidence" value="ECO:0007669"/>
    <property type="project" value="UniProtKB-SubCell"/>
</dbReference>
<keyword evidence="2" id="KW-1003">Cell membrane</keyword>
<comment type="subcellular location">
    <subcellularLocation>
        <location evidence="1">Cell membrane</location>
        <topology evidence="1">Multi-pass membrane protein</topology>
    </subcellularLocation>
</comment>
<evidence type="ECO:0000256" key="1">
    <source>
        <dbReference type="ARBA" id="ARBA00004651"/>
    </source>
</evidence>
<evidence type="ECO:0000256" key="4">
    <source>
        <dbReference type="ARBA" id="ARBA00022692"/>
    </source>
</evidence>
<reference evidence="9 10" key="1">
    <citation type="journal article" date="2012" name="J. Bacteriol.">
        <title>Genome Sequence of Fibrella aestuarina BUZ 2T, a Filamentous Marine Bacterium.</title>
        <authorList>
            <person name="Filippini M."/>
            <person name="Qi W."/>
            <person name="Blom J."/>
            <person name="Goesmann A."/>
            <person name="Smits T.H."/>
            <person name="Bagheri H.C."/>
        </authorList>
    </citation>
    <scope>NUCLEOTIDE SEQUENCE [LARGE SCALE GENOMIC DNA]</scope>
    <source>
        <strain evidence="10">BUZ 2T</strain>
    </source>
</reference>
<organism evidence="9 10">
    <name type="scientific">Fibrella aestuarina BUZ 2</name>
    <dbReference type="NCBI Taxonomy" id="1166018"/>
    <lineage>
        <taxon>Bacteria</taxon>
        <taxon>Pseudomonadati</taxon>
        <taxon>Bacteroidota</taxon>
        <taxon>Cytophagia</taxon>
        <taxon>Cytophagales</taxon>
        <taxon>Spirosomataceae</taxon>
        <taxon>Fibrella</taxon>
    </lineage>
</organism>
<dbReference type="EMBL" id="HE796683">
    <property type="protein sequence ID" value="CCH02761.1"/>
    <property type="molecule type" value="Genomic_DNA"/>
</dbReference>
<dbReference type="AlphaFoldDB" id="I0KF58"/>
<dbReference type="PANTHER" id="PTHR22926">
    <property type="entry name" value="PHOSPHO-N-ACETYLMURAMOYL-PENTAPEPTIDE-TRANSFERASE"/>
    <property type="match status" value="1"/>
</dbReference>
<keyword evidence="3 9" id="KW-0808">Transferase</keyword>
<dbReference type="PATRIC" id="fig|1166018.3.peg.1732"/>
<dbReference type="InterPro" id="IPR000715">
    <property type="entry name" value="Glycosyl_transferase_4"/>
</dbReference>
<dbReference type="GO" id="GO:0009103">
    <property type="term" value="P:lipopolysaccharide biosynthetic process"/>
    <property type="evidence" value="ECO:0007669"/>
    <property type="project" value="TreeGrafter"/>
</dbReference>
<feature type="transmembrane region" description="Helical" evidence="8">
    <location>
        <begin position="222"/>
        <end position="241"/>
    </location>
</feature>
<dbReference type="GO" id="GO:0046872">
    <property type="term" value="F:metal ion binding"/>
    <property type="evidence" value="ECO:0007669"/>
    <property type="project" value="UniProtKB-KW"/>
</dbReference>
<keyword evidence="6 8" id="KW-0472">Membrane</keyword>
<dbReference type="CDD" id="cd06853">
    <property type="entry name" value="GT_WecA_like"/>
    <property type="match status" value="1"/>
</dbReference>
<dbReference type="GO" id="GO:0044038">
    <property type="term" value="P:cell wall macromolecule biosynthetic process"/>
    <property type="evidence" value="ECO:0007669"/>
    <property type="project" value="TreeGrafter"/>
</dbReference>
<gene>
    <name evidence="9" type="primary">rfe</name>
    <name evidence="9" type="ORF">FAES_4762</name>
</gene>
<feature type="transmembrane region" description="Helical" evidence="8">
    <location>
        <begin position="330"/>
        <end position="351"/>
    </location>
</feature>
<dbReference type="KEGG" id="fae:FAES_4762"/>
<dbReference type="InterPro" id="IPR018480">
    <property type="entry name" value="PNAcMuramoyl-5peptid_Trfase_CS"/>
</dbReference>
<evidence type="ECO:0000256" key="8">
    <source>
        <dbReference type="SAM" id="Phobius"/>
    </source>
</evidence>
<feature type="transmembrane region" description="Helical" evidence="8">
    <location>
        <begin position="6"/>
        <end position="30"/>
    </location>
</feature>
<feature type="transmembrane region" description="Helical" evidence="8">
    <location>
        <begin position="191"/>
        <end position="210"/>
    </location>
</feature>
<feature type="transmembrane region" description="Helical" evidence="8">
    <location>
        <begin position="51"/>
        <end position="72"/>
    </location>
</feature>
<dbReference type="PROSITE" id="PS01348">
    <property type="entry name" value="MRAY_2"/>
    <property type="match status" value="1"/>
</dbReference>
<keyword evidence="7" id="KW-0479">Metal-binding</keyword>
<evidence type="ECO:0000256" key="6">
    <source>
        <dbReference type="ARBA" id="ARBA00023136"/>
    </source>
</evidence>
<evidence type="ECO:0000313" key="10">
    <source>
        <dbReference type="Proteomes" id="UP000011058"/>
    </source>
</evidence>
<keyword evidence="7" id="KW-0460">Magnesium</keyword>
<dbReference type="EC" id="2.7.8.-" evidence="9"/>
<dbReference type="GO" id="GO:0071555">
    <property type="term" value="P:cell wall organization"/>
    <property type="evidence" value="ECO:0007669"/>
    <property type="project" value="TreeGrafter"/>
</dbReference>
<feature type="binding site" evidence="7">
    <location>
        <position position="219"/>
    </location>
    <ligand>
        <name>Mg(2+)</name>
        <dbReference type="ChEBI" id="CHEBI:18420"/>
    </ligand>
</feature>
<feature type="transmembrane region" description="Helical" evidence="8">
    <location>
        <begin position="247"/>
        <end position="267"/>
    </location>
</feature>
<dbReference type="GO" id="GO:0016780">
    <property type="term" value="F:phosphotransferase activity, for other substituted phosphate groups"/>
    <property type="evidence" value="ECO:0007669"/>
    <property type="project" value="InterPro"/>
</dbReference>
<feature type="transmembrane region" description="Helical" evidence="8">
    <location>
        <begin position="109"/>
        <end position="126"/>
    </location>
</feature>
<feature type="transmembrane region" description="Helical" evidence="8">
    <location>
        <begin position="166"/>
        <end position="185"/>
    </location>
</feature>
<feature type="transmembrane region" description="Helical" evidence="8">
    <location>
        <begin position="132"/>
        <end position="154"/>
    </location>
</feature>
<dbReference type="PANTHER" id="PTHR22926:SF3">
    <property type="entry name" value="UNDECAPRENYL-PHOSPHATE ALPHA-N-ACETYLGLUCOSAMINYL 1-PHOSPHATE TRANSFERASE"/>
    <property type="match status" value="1"/>
</dbReference>
<feature type="transmembrane region" description="Helical" evidence="8">
    <location>
        <begin position="302"/>
        <end position="324"/>
    </location>
</feature>
<dbReference type="RefSeq" id="WP_015333860.1">
    <property type="nucleotide sequence ID" value="NC_020054.1"/>
</dbReference>
<feature type="binding site" evidence="7">
    <location>
        <position position="159"/>
    </location>
    <ligand>
        <name>Mg(2+)</name>
        <dbReference type="ChEBI" id="CHEBI:18420"/>
    </ligand>
</feature>
<proteinExistence type="predicted"/>
<dbReference type="HOGENOM" id="CLU_023982_1_1_10"/>
<evidence type="ECO:0000256" key="3">
    <source>
        <dbReference type="ARBA" id="ARBA00022679"/>
    </source>
</evidence>
<evidence type="ECO:0000256" key="2">
    <source>
        <dbReference type="ARBA" id="ARBA00022475"/>
    </source>
</evidence>